<dbReference type="WBParaSite" id="JU765_v2.g10840.t1">
    <property type="protein sequence ID" value="JU765_v2.g10840.t1"/>
    <property type="gene ID" value="JU765_v2.g10840"/>
</dbReference>
<reference evidence="2" key="1">
    <citation type="submission" date="2022-11" db="UniProtKB">
        <authorList>
            <consortium name="WormBaseParasite"/>
        </authorList>
    </citation>
    <scope>IDENTIFICATION</scope>
</reference>
<proteinExistence type="predicted"/>
<evidence type="ECO:0000313" key="1">
    <source>
        <dbReference type="Proteomes" id="UP000887576"/>
    </source>
</evidence>
<protein>
    <submittedName>
        <fullName evidence="2">PRELI/MSF1 domain-containing protein</fullName>
    </submittedName>
</protein>
<name>A0AC34PXE0_9BILA</name>
<evidence type="ECO:0000313" key="2">
    <source>
        <dbReference type="WBParaSite" id="JU765_v2.g10840.t1"/>
    </source>
</evidence>
<dbReference type="Proteomes" id="UP000887576">
    <property type="component" value="Unplaced"/>
</dbReference>
<sequence>MKYWTSPLHFFDYSFNEVASVFYDRYPNSFAKHVVSEDVIDRKVTENIIYTKKLVVKKGASFLKSVPKWMSTLTSIRVVPTLEESIYDRRTNSLVTYTRNVSHCNLFQMHEKSIYEFEDFNKTSLARQLFVSINYPRFSSLIERLLVMTFRNSVRKTLNGIQEKLEERYGFHGSTTPSKVAAMSEKATLITDKLLHRKSKFGLEKA</sequence>
<organism evidence="1 2">
    <name type="scientific">Panagrolaimus sp. JU765</name>
    <dbReference type="NCBI Taxonomy" id="591449"/>
    <lineage>
        <taxon>Eukaryota</taxon>
        <taxon>Metazoa</taxon>
        <taxon>Ecdysozoa</taxon>
        <taxon>Nematoda</taxon>
        <taxon>Chromadorea</taxon>
        <taxon>Rhabditida</taxon>
        <taxon>Tylenchina</taxon>
        <taxon>Panagrolaimomorpha</taxon>
        <taxon>Panagrolaimoidea</taxon>
        <taxon>Panagrolaimidae</taxon>
        <taxon>Panagrolaimus</taxon>
    </lineage>
</organism>
<accession>A0AC34PXE0</accession>